<dbReference type="EMBL" id="LNYU01000091">
    <property type="protein sequence ID" value="KTD53766.1"/>
    <property type="molecule type" value="Genomic_DNA"/>
</dbReference>
<feature type="domain" description="SidC N-terminal" evidence="2">
    <location>
        <begin position="7"/>
        <end position="473"/>
    </location>
</feature>
<accession>A0A0W0YAX2</accession>
<keyword evidence="4" id="KW-1185">Reference proteome</keyword>
<name>A0A0W0YAX2_9GAMM</name>
<evidence type="ECO:0000313" key="3">
    <source>
        <dbReference type="EMBL" id="KTD53766.1"/>
    </source>
</evidence>
<dbReference type="Pfam" id="PF18219">
    <property type="entry name" value="SidC_N"/>
    <property type="match status" value="1"/>
</dbReference>
<feature type="region of interest" description="Disordered" evidence="1">
    <location>
        <begin position="934"/>
        <end position="968"/>
    </location>
</feature>
<dbReference type="AlphaFoldDB" id="A0A0W0YAX2"/>
<organism evidence="3 4">
    <name type="scientific">Legionella santicrucis</name>
    <dbReference type="NCBI Taxonomy" id="45074"/>
    <lineage>
        <taxon>Bacteria</taxon>
        <taxon>Pseudomonadati</taxon>
        <taxon>Pseudomonadota</taxon>
        <taxon>Gammaproteobacteria</taxon>
        <taxon>Legionellales</taxon>
        <taxon>Legionellaceae</taxon>
        <taxon>Legionella</taxon>
    </lineage>
</organism>
<sequence>MSSIKISLSENANPRYIYVSPENVVHIMIPIISADQVGIGLDNTCQSVVALKDFFGRSHDSERKRSSCLHHLQDYKSQLEHDIRLLTECGKSTDAIRSRLSQVEFYINVLHDVVNNHSGLLNGLNHVFPEYPQAFQNLIAQADSNVYAMRLKPRIEDLMLRTQNPLFHARRSEQAPSVFYNALINRFRQISDFSKISSARDGFINLVKQKVYDKSKKCCPVTVGVFKRYLSDAFGECIQETTVRTSFCNDVHFSRALENLSYSNEDEINSDRELFELLDSLLSSFGNYEPPETSAFSTIRSEASSEQKTEKLSILTQFFLAEINIYAQSHQLLSEKFNFAQPIDSNANFADQLARNVKESVESGYEIEQAIFKFINQNRSQFKLTRELTTQEQAQIKKKANVHFRSIKDSPHMDEFVVLDTEKQSNARFYYHQGSICCDFTKWYEQTRLNAIRSNDGFSKATRETSEMPAMLPSRDNSSIGFVTFEHNELRRLIEQSISENNYDKAHMLLLKVDNEYVFQKLEYDFFRQYSSNLTAKALFNRLRASITSSQVSALFNEVVVQRKQQLLLTPEMARSLYVAVQDRRELPIERVLKYGSADEVRMILNDLAALGRNNNPESEGYQNIKDFEVSTAANGNLLIEAPGQTLQKLQEIMTRYIRSGHLAMVMSASIYKAVLTAYGPESDDYKLMQSLSNNFPDDPTPYKLIYALKLLGVHIPEEDIRYNNTKNNLEYKTDENTNNGLPNKGGSGFIIDNIDPRQWRIIEEITEFHANRFVISSGIEQTLYHQINQLQANNVLARYTSRKDKLEAALILLGIQFRRLDFDAETNQFMLYANQEEQAKIKKIKDIFAGSDAFGIPFNNEDRQYTRNYTPQLIVPYPGQNLYDLVEGIKWGQISPSSSTGRVGGTINDSIPQQFASTTQRTSAPINVYRGTMFQPSREERYSAPSQQQYDGEYSRYTPNPTPRGGG</sequence>
<dbReference type="Proteomes" id="UP000054703">
    <property type="component" value="Unassembled WGS sequence"/>
</dbReference>
<dbReference type="InterPro" id="IPR041264">
    <property type="entry name" value="SidC_N"/>
</dbReference>
<comment type="caution">
    <text evidence="3">The sequence shown here is derived from an EMBL/GenBank/DDBJ whole genome shotgun (WGS) entry which is preliminary data.</text>
</comment>
<evidence type="ECO:0000313" key="4">
    <source>
        <dbReference type="Proteomes" id="UP000054703"/>
    </source>
</evidence>
<evidence type="ECO:0000256" key="1">
    <source>
        <dbReference type="SAM" id="MobiDB-lite"/>
    </source>
</evidence>
<protein>
    <recommendedName>
        <fullName evidence="2">SidC N-terminal domain-containing protein</fullName>
    </recommendedName>
</protein>
<proteinExistence type="predicted"/>
<gene>
    <name evidence="3" type="ORF">Lsan_4176</name>
</gene>
<reference evidence="3 4" key="1">
    <citation type="submission" date="2015-11" db="EMBL/GenBank/DDBJ databases">
        <title>Genomic analysis of 38 Legionella species identifies large and diverse effector repertoires.</title>
        <authorList>
            <person name="Burstein D."/>
            <person name="Amaro F."/>
            <person name="Zusman T."/>
            <person name="Lifshitz Z."/>
            <person name="Cohen O."/>
            <person name="Gilbert J.A."/>
            <person name="Pupko T."/>
            <person name="Shuman H.A."/>
            <person name="Segal G."/>
        </authorList>
    </citation>
    <scope>NUCLEOTIDE SEQUENCE [LARGE SCALE GENOMIC DNA]</scope>
    <source>
        <strain evidence="3 4">SC-63-C7</strain>
    </source>
</reference>
<dbReference type="PATRIC" id="fig|45074.5.peg.4488"/>
<evidence type="ECO:0000259" key="2">
    <source>
        <dbReference type="Pfam" id="PF18219"/>
    </source>
</evidence>
<dbReference type="RefSeq" id="WP_162265635.1">
    <property type="nucleotide sequence ID" value="NZ_CAAAIH010000008.1"/>
</dbReference>
<dbReference type="STRING" id="45074.Lsan_4176"/>